<reference evidence="3" key="1">
    <citation type="submission" date="2025-08" db="UniProtKB">
        <authorList>
            <consortium name="RefSeq"/>
        </authorList>
    </citation>
    <scope>IDENTIFICATION</scope>
    <source>
        <tissue evidence="3">Tentacle</tissue>
    </source>
</reference>
<protein>
    <submittedName>
        <fullName evidence="3">Uncharacterized protein LOC116300208</fullName>
    </submittedName>
</protein>
<evidence type="ECO:0000256" key="1">
    <source>
        <dbReference type="SAM" id="MobiDB-lite"/>
    </source>
</evidence>
<accession>A0A6P8I9Z8</accession>
<feature type="region of interest" description="Disordered" evidence="1">
    <location>
        <begin position="323"/>
        <end position="360"/>
    </location>
</feature>
<gene>
    <name evidence="3" type="primary">LOC116300208</name>
</gene>
<dbReference type="Proteomes" id="UP000515163">
    <property type="component" value="Unplaced"/>
</dbReference>
<sequence length="360" mass="40592">MQVDEEHLTWPFDVSKTKLSPKFMAGRGRVLLEISKSPLYAQEFAKRKIIQEMLIKGELKLDQKNIPTELLRMNSSYTLLKKAESHYIREPVINQKEFKNDLSTSVTTPQTNFKTDKMQYNSNTSEQGDKLEEKSVKNKILPLSTSAISNKCSIRENSAKDYSRKNGIGAKPLRKPEKSRKQYVTPPEKMNNVSVTSQSNSNVEESREKVVTSGNNVWVDWENSVIVHGSLDDEDLPEIATVEDNDDIHDVIVNQYIDALQHEQTNKIPEQNRKITPNRVQQFSKLKSTTNADCLRVSPGTQPNLPKGDDRWGGSELNGMSANTGWGTFNNGNRNQYDDGSSMWSAEGSQYGGANWSNAS</sequence>
<feature type="compositionally biased region" description="Polar residues" evidence="1">
    <location>
        <begin position="101"/>
        <end position="126"/>
    </location>
</feature>
<keyword evidence="2" id="KW-1185">Reference proteome</keyword>
<evidence type="ECO:0000313" key="2">
    <source>
        <dbReference type="Proteomes" id="UP000515163"/>
    </source>
</evidence>
<feature type="region of interest" description="Disordered" evidence="1">
    <location>
        <begin position="101"/>
        <end position="135"/>
    </location>
</feature>
<dbReference type="InParanoid" id="A0A6P8I9Z8"/>
<feature type="region of interest" description="Disordered" evidence="1">
    <location>
        <begin position="159"/>
        <end position="185"/>
    </location>
</feature>
<dbReference type="GeneID" id="116300208"/>
<dbReference type="AlphaFoldDB" id="A0A6P8I9Z8"/>
<dbReference type="KEGG" id="aten:116300208"/>
<proteinExistence type="predicted"/>
<dbReference type="RefSeq" id="XP_031564883.1">
    <property type="nucleotide sequence ID" value="XM_031709023.1"/>
</dbReference>
<dbReference type="OrthoDB" id="5972623at2759"/>
<feature type="compositionally biased region" description="Polar residues" evidence="1">
    <location>
        <begin position="323"/>
        <end position="348"/>
    </location>
</feature>
<evidence type="ECO:0000313" key="3">
    <source>
        <dbReference type="RefSeq" id="XP_031564883.1"/>
    </source>
</evidence>
<name>A0A6P8I9Z8_ACTTE</name>
<organism evidence="2 3">
    <name type="scientific">Actinia tenebrosa</name>
    <name type="common">Australian red waratah sea anemone</name>
    <dbReference type="NCBI Taxonomy" id="6105"/>
    <lineage>
        <taxon>Eukaryota</taxon>
        <taxon>Metazoa</taxon>
        <taxon>Cnidaria</taxon>
        <taxon>Anthozoa</taxon>
        <taxon>Hexacorallia</taxon>
        <taxon>Actiniaria</taxon>
        <taxon>Actiniidae</taxon>
        <taxon>Actinia</taxon>
    </lineage>
</organism>